<dbReference type="InterPro" id="IPR008271">
    <property type="entry name" value="Ser/Thr_kinase_AS"/>
</dbReference>
<dbReference type="Gene3D" id="3.20.20.80">
    <property type="entry name" value="Glycosidases"/>
    <property type="match status" value="1"/>
</dbReference>
<keyword evidence="12" id="KW-0843">Virulence</keyword>
<evidence type="ECO:0000256" key="13">
    <source>
        <dbReference type="ARBA" id="ARBA00023136"/>
    </source>
</evidence>
<dbReference type="InterPro" id="IPR017853">
    <property type="entry name" value="GH"/>
</dbReference>
<dbReference type="PROSITE" id="PS00108">
    <property type="entry name" value="PROTEIN_KINASE_ST"/>
    <property type="match status" value="1"/>
</dbReference>
<evidence type="ECO:0000256" key="9">
    <source>
        <dbReference type="ARBA" id="ARBA00022801"/>
    </source>
</evidence>
<gene>
    <name evidence="22" type="ORF">Purlil1_12150</name>
</gene>
<dbReference type="InterPro" id="IPR017441">
    <property type="entry name" value="Protein_kinase_ATP_BS"/>
</dbReference>
<keyword evidence="15" id="KW-0449">Lipoprotein</keyword>
<keyword evidence="9" id="KW-0378">Hydrolase</keyword>
<comment type="subcellular location">
    <subcellularLocation>
        <location evidence="2">Cell membrane</location>
        <topology evidence="2">Lipid-anchor</topology>
        <topology evidence="2">GPI-anchor</topology>
    </subcellularLocation>
    <subcellularLocation>
        <location evidence="3">Secreted</location>
    </subcellularLocation>
</comment>
<keyword evidence="11" id="KW-0146">Chitin degradation</keyword>
<keyword evidence="7" id="KW-0325">Glycoprotein</keyword>
<accession>A0ABR0BIT3</accession>
<evidence type="ECO:0000259" key="20">
    <source>
        <dbReference type="PROSITE" id="PS50011"/>
    </source>
</evidence>
<dbReference type="PROSITE" id="PS01095">
    <property type="entry name" value="GH18_1"/>
    <property type="match status" value="1"/>
</dbReference>
<evidence type="ECO:0000256" key="11">
    <source>
        <dbReference type="ARBA" id="ARBA00023024"/>
    </source>
</evidence>
<dbReference type="InterPro" id="IPR001579">
    <property type="entry name" value="Glyco_hydro_18_chit_AS"/>
</dbReference>
<evidence type="ECO:0000313" key="23">
    <source>
        <dbReference type="Proteomes" id="UP001287286"/>
    </source>
</evidence>
<comment type="caution">
    <text evidence="22">The sequence shown here is derived from an EMBL/GenBank/DDBJ whole genome shotgun (WGS) entry which is preliminary data.</text>
</comment>
<evidence type="ECO:0000256" key="19">
    <source>
        <dbReference type="SAM" id="MobiDB-lite"/>
    </source>
</evidence>
<dbReference type="PROSITE" id="PS00107">
    <property type="entry name" value="PROTEIN_KINASE_ATP"/>
    <property type="match status" value="1"/>
</dbReference>
<dbReference type="PANTHER" id="PTHR45708">
    <property type="entry name" value="ENDOCHITINASE"/>
    <property type="match status" value="1"/>
</dbReference>
<dbReference type="SMART" id="SM00220">
    <property type="entry name" value="S_TKc"/>
    <property type="match status" value="1"/>
</dbReference>
<evidence type="ECO:0000256" key="14">
    <source>
        <dbReference type="ARBA" id="ARBA00023277"/>
    </source>
</evidence>
<reference evidence="22 23" key="1">
    <citation type="journal article" date="2024" name="Microbiol. Resour. Announc.">
        <title>Genome annotations for the ascomycete fungi Trichoderma harzianum, Trichoderma aggressivum, and Purpureocillium lilacinum.</title>
        <authorList>
            <person name="Beijen E.P.W."/>
            <person name="Ohm R.A."/>
        </authorList>
    </citation>
    <scope>NUCLEOTIDE SEQUENCE [LARGE SCALE GENOMIC DNA]</scope>
    <source>
        <strain evidence="22 23">CBS 150709</strain>
    </source>
</reference>
<feature type="region of interest" description="Disordered" evidence="19">
    <location>
        <begin position="418"/>
        <end position="440"/>
    </location>
</feature>
<sequence length="1135" mass="121014">MALSVRGLAGASIGALGALNGYWGQKSNHALRAYCDGGISSITLGFINSAPEHDPSTLEYPGINFSSHCWAEAFTDANHVASPLYSHCQSLKTDIPYCQSKGVKVILSIGGMYSFKNNYRVSSTTKGEQFAEKVYQIFGPYNPAANVARPFDSDNQHVAVDGFDFDLEIDLDNKPYIAMINKLRTLDKSLIITAAPQCPLSTTPNDMMDILKETSLDALFIQFYNNPVCDYVTDGKGDKFNLDEWVTFMAKSRKSQTAKLYVGLPGGPTSDSATSGYITPDQVKDLVCKYSTRTPHWGGISIWDLDTAAANIIGGKDYSQHVAEALKYGCGPVPTTTSTTVSSTKTSSSSTTKSSSTTTSSTTKASSTTSSLTSSTSVSSISKASSTTASSSTTPSSTTSSTSKLILTASSISVARSTTVSSATESSSSSTKASSSSSTKATSSTAKATSVITADVTTSPSVPTSTPVTSIVSSATKWSNSTITSGTVSMTTSTVYTMSVHTVTKCLPYVTNCPTSGYVTTETIPLYTTVCPITETPKLPKPSQTKTSAAWTTSTVYTTKVHTATACPPQVTNCLGRVTTETIPWYTTICPVTETERGKVPQRTPSVPGGVNPPPVESTSTTSTITETVTISANQTTGVTPKPSCSGPGCPGVSSGVALPTLSWATTAVPLSTPGGLSAVPSNPVQAGASTLAISLSGLVAMVAFQVFALRERALAPALRSLFENPHEDGTYPHGGTAKFLGIARRPSIQAVLWCMHGGANRGTARAAYICTWGKRHGAEVDLLCGQPRRLNKLSGTSDGTQVFAMARTTADVFIYLLRSHRLAAETPQAIGNTLSLEALDHSVHGSEKNLQHSDPLGYPTPPVSPDDADIACSTAATLATAPGERRRSSYKRLGRDLEGNLQLTEVLGIGAYGVVHLAVDVKCGVRCAVKHVSKSSAEGEPLQDRQIAWHRREVQLHALASAHPNIVPLVKVLDDTDCFYMLLEYCPEGDLFQNVTELGRFVSNDELCKKVFIQLLDAVENCHTLGFYHRDLKPENILVTYHGNSLKLADFGLATSDNRSEDHGCGSTFYMSLECLAPTVRTPYYMCGPHDMWSLGVVLINLTCERNPWKQASFDDPAYRMFAQSRHYLRTVLP</sequence>
<keyword evidence="10 18" id="KW-0067">ATP-binding</keyword>
<comment type="catalytic activity">
    <reaction evidence="1">
        <text>Random endo-hydrolysis of N-acetyl-beta-D-glucosaminide (1-&gt;4)-beta-linkages in chitin and chitodextrins.</text>
        <dbReference type="EC" id="3.2.1.14"/>
    </reaction>
</comment>
<feature type="binding site" evidence="18">
    <location>
        <position position="931"/>
    </location>
    <ligand>
        <name>ATP</name>
        <dbReference type="ChEBI" id="CHEBI:30616"/>
    </ligand>
</feature>
<keyword evidence="5" id="KW-1003">Cell membrane</keyword>
<evidence type="ECO:0000256" key="10">
    <source>
        <dbReference type="ARBA" id="ARBA00022840"/>
    </source>
</evidence>
<dbReference type="InterPro" id="IPR050542">
    <property type="entry name" value="Glycosyl_Hydrlase18_Chitinase"/>
</dbReference>
<evidence type="ECO:0000256" key="1">
    <source>
        <dbReference type="ARBA" id="ARBA00000822"/>
    </source>
</evidence>
<dbReference type="InterPro" id="IPR001223">
    <property type="entry name" value="Glyco_hydro18_cat"/>
</dbReference>
<organism evidence="22 23">
    <name type="scientific">Purpureocillium lilacinum</name>
    <name type="common">Paecilomyces lilacinus</name>
    <dbReference type="NCBI Taxonomy" id="33203"/>
    <lineage>
        <taxon>Eukaryota</taxon>
        <taxon>Fungi</taxon>
        <taxon>Dikarya</taxon>
        <taxon>Ascomycota</taxon>
        <taxon>Pezizomycotina</taxon>
        <taxon>Sordariomycetes</taxon>
        <taxon>Hypocreomycetidae</taxon>
        <taxon>Hypocreales</taxon>
        <taxon>Ophiocordycipitaceae</taxon>
        <taxon>Purpureocillium</taxon>
    </lineage>
</organism>
<dbReference type="PROSITE" id="PS51910">
    <property type="entry name" value="GH18_2"/>
    <property type="match status" value="1"/>
</dbReference>
<evidence type="ECO:0000256" key="7">
    <source>
        <dbReference type="ARBA" id="ARBA00022622"/>
    </source>
</evidence>
<evidence type="ECO:0000256" key="17">
    <source>
        <dbReference type="ARBA" id="ARBA00023326"/>
    </source>
</evidence>
<evidence type="ECO:0000256" key="6">
    <source>
        <dbReference type="ARBA" id="ARBA00022525"/>
    </source>
</evidence>
<dbReference type="EMBL" id="JAWRVI010000090">
    <property type="protein sequence ID" value="KAK4077999.1"/>
    <property type="molecule type" value="Genomic_DNA"/>
</dbReference>
<keyword evidence="14" id="KW-0119">Carbohydrate metabolism</keyword>
<proteinExistence type="predicted"/>
<keyword evidence="8 18" id="KW-0547">Nucleotide-binding</keyword>
<feature type="region of interest" description="Disordered" evidence="19">
    <location>
        <begin position="335"/>
        <end position="374"/>
    </location>
</feature>
<evidence type="ECO:0000256" key="4">
    <source>
        <dbReference type="ARBA" id="ARBA00012729"/>
    </source>
</evidence>
<evidence type="ECO:0000256" key="12">
    <source>
        <dbReference type="ARBA" id="ARBA00023026"/>
    </source>
</evidence>
<dbReference type="Pfam" id="PF00069">
    <property type="entry name" value="Pkinase"/>
    <property type="match status" value="1"/>
</dbReference>
<evidence type="ECO:0000256" key="16">
    <source>
        <dbReference type="ARBA" id="ARBA00023295"/>
    </source>
</evidence>
<dbReference type="EC" id="3.2.1.14" evidence="4"/>
<dbReference type="PANTHER" id="PTHR45708:SF47">
    <property type="entry name" value="ENDOCHITINASE A"/>
    <property type="match status" value="1"/>
</dbReference>
<evidence type="ECO:0000256" key="15">
    <source>
        <dbReference type="ARBA" id="ARBA00023288"/>
    </source>
</evidence>
<dbReference type="Proteomes" id="UP001287286">
    <property type="component" value="Unassembled WGS sequence"/>
</dbReference>
<evidence type="ECO:0000313" key="22">
    <source>
        <dbReference type="EMBL" id="KAK4077999.1"/>
    </source>
</evidence>
<evidence type="ECO:0000256" key="5">
    <source>
        <dbReference type="ARBA" id="ARBA00022475"/>
    </source>
</evidence>
<keyword evidence="17" id="KW-0624">Polysaccharide degradation</keyword>
<feature type="domain" description="GH18" evidence="21">
    <location>
        <begin position="17"/>
        <end position="329"/>
    </location>
</feature>
<dbReference type="InterPro" id="IPR000719">
    <property type="entry name" value="Prot_kinase_dom"/>
</dbReference>
<evidence type="ECO:0000256" key="3">
    <source>
        <dbReference type="ARBA" id="ARBA00004613"/>
    </source>
</evidence>
<name>A0ABR0BIT3_PURLI</name>
<dbReference type="SUPFAM" id="SSF51445">
    <property type="entry name" value="(Trans)glycosidases"/>
    <property type="match status" value="1"/>
</dbReference>
<dbReference type="Gene3D" id="1.10.510.10">
    <property type="entry name" value="Transferase(Phosphotransferase) domain 1"/>
    <property type="match status" value="1"/>
</dbReference>
<dbReference type="SUPFAM" id="SSF56112">
    <property type="entry name" value="Protein kinase-like (PK-like)"/>
    <property type="match status" value="1"/>
</dbReference>
<dbReference type="InterPro" id="IPR011009">
    <property type="entry name" value="Kinase-like_dom_sf"/>
</dbReference>
<dbReference type="PROSITE" id="PS50011">
    <property type="entry name" value="PROTEIN_KINASE_DOM"/>
    <property type="match status" value="1"/>
</dbReference>
<keyword evidence="16" id="KW-0326">Glycosidase</keyword>
<evidence type="ECO:0000256" key="8">
    <source>
        <dbReference type="ARBA" id="ARBA00022741"/>
    </source>
</evidence>
<evidence type="ECO:0000256" key="2">
    <source>
        <dbReference type="ARBA" id="ARBA00004609"/>
    </source>
</evidence>
<keyword evidence="13" id="KW-0472">Membrane</keyword>
<evidence type="ECO:0000259" key="21">
    <source>
        <dbReference type="PROSITE" id="PS51910"/>
    </source>
</evidence>
<protein>
    <recommendedName>
        <fullName evidence="4">chitinase</fullName>
        <ecNumber evidence="4">3.2.1.14</ecNumber>
    </recommendedName>
</protein>
<keyword evidence="23" id="KW-1185">Reference proteome</keyword>
<evidence type="ECO:0000256" key="18">
    <source>
        <dbReference type="PROSITE-ProRule" id="PRU10141"/>
    </source>
</evidence>
<keyword evidence="7" id="KW-0336">GPI-anchor</keyword>
<keyword evidence="6" id="KW-0964">Secreted</keyword>
<feature type="region of interest" description="Disordered" evidence="19">
    <location>
        <begin position="597"/>
        <end position="623"/>
    </location>
</feature>
<feature type="domain" description="Protein kinase" evidence="20">
    <location>
        <begin position="902"/>
        <end position="1135"/>
    </location>
</feature>